<dbReference type="STRING" id="174720.A0A0N5BEC3"/>
<dbReference type="GO" id="GO:0006355">
    <property type="term" value="P:regulation of DNA-templated transcription"/>
    <property type="evidence" value="ECO:0007669"/>
    <property type="project" value="InterPro"/>
</dbReference>
<name>A0A0N5BEC3_STREA</name>
<dbReference type="InterPro" id="IPR012479">
    <property type="entry name" value="SAP30BP"/>
</dbReference>
<feature type="compositionally biased region" description="Basic and acidic residues" evidence="1">
    <location>
        <begin position="64"/>
        <end position="80"/>
    </location>
</feature>
<protein>
    <submittedName>
        <fullName evidence="3">HCNGP-like protein</fullName>
    </submittedName>
</protein>
<organism evidence="2 3">
    <name type="scientific">Strongyloides papillosus</name>
    <name type="common">Intestinal threadworm</name>
    <dbReference type="NCBI Taxonomy" id="174720"/>
    <lineage>
        <taxon>Eukaryota</taxon>
        <taxon>Metazoa</taxon>
        <taxon>Ecdysozoa</taxon>
        <taxon>Nematoda</taxon>
        <taxon>Chromadorea</taxon>
        <taxon>Rhabditida</taxon>
        <taxon>Tylenchina</taxon>
        <taxon>Panagrolaimomorpha</taxon>
        <taxon>Strongyloidoidea</taxon>
        <taxon>Strongyloididae</taxon>
        <taxon>Strongyloides</taxon>
    </lineage>
</organism>
<dbReference type="WBParaSite" id="SPAL_0000434600.1">
    <property type="protein sequence ID" value="SPAL_0000434600.1"/>
    <property type="gene ID" value="SPAL_0000434600"/>
</dbReference>
<proteinExistence type="predicted"/>
<dbReference type="PANTHER" id="PTHR13464:SF0">
    <property type="entry name" value="SAP30-BINDING PROTEIN"/>
    <property type="match status" value="1"/>
</dbReference>
<sequence>MNSLVNYASDSEDESPTSSSGIRKEEDMEICGIQEPEPPKGHNNQEEPEEDTPDAMTEQSPTENRNDVLKYISNEDKDKSPNFSNAPLSEECVDDNITMDDEFDSIQLPPSPNNCDPELEELFIKCHQMKKDGYDFTEKITGIRSFKNPSSYTGMIEMTGIDEVGTNFPPEVYNPHAFLEVDYYNKIAEAQNRMLEKMKKESNRRN</sequence>
<dbReference type="Proteomes" id="UP000046392">
    <property type="component" value="Unplaced"/>
</dbReference>
<reference evidence="3" key="1">
    <citation type="submission" date="2017-02" db="UniProtKB">
        <authorList>
            <consortium name="WormBaseParasite"/>
        </authorList>
    </citation>
    <scope>IDENTIFICATION</scope>
</reference>
<evidence type="ECO:0000256" key="1">
    <source>
        <dbReference type="SAM" id="MobiDB-lite"/>
    </source>
</evidence>
<feature type="region of interest" description="Disordered" evidence="1">
    <location>
        <begin position="1"/>
        <end position="89"/>
    </location>
</feature>
<accession>A0A0N5BEC3</accession>
<evidence type="ECO:0000313" key="3">
    <source>
        <dbReference type="WBParaSite" id="SPAL_0000434600.1"/>
    </source>
</evidence>
<dbReference type="GO" id="GO:0005634">
    <property type="term" value="C:nucleus"/>
    <property type="evidence" value="ECO:0007669"/>
    <property type="project" value="TreeGrafter"/>
</dbReference>
<dbReference type="AlphaFoldDB" id="A0A0N5BEC3"/>
<dbReference type="Pfam" id="PF07818">
    <property type="entry name" value="HCNGP"/>
    <property type="match status" value="1"/>
</dbReference>
<evidence type="ECO:0000313" key="2">
    <source>
        <dbReference type="Proteomes" id="UP000046392"/>
    </source>
</evidence>
<keyword evidence="2" id="KW-1185">Reference proteome</keyword>
<dbReference type="PANTHER" id="PTHR13464">
    <property type="entry name" value="TRANSCRIPTIONAL REGULATOR PROTEIN HCNGP"/>
    <property type="match status" value="1"/>
</dbReference>